<dbReference type="PANTHER" id="PTHR43132:SF6">
    <property type="entry name" value="HTH-TYPE TRANSCRIPTIONAL REPRESSOR CZRA"/>
    <property type="match status" value="1"/>
</dbReference>
<dbReference type="PRINTS" id="PR00778">
    <property type="entry name" value="HTHARSR"/>
</dbReference>
<dbReference type="InterPro" id="IPR036390">
    <property type="entry name" value="WH_DNA-bd_sf"/>
</dbReference>
<dbReference type="GO" id="GO:0003700">
    <property type="term" value="F:DNA-binding transcription factor activity"/>
    <property type="evidence" value="ECO:0007669"/>
    <property type="project" value="InterPro"/>
</dbReference>
<feature type="domain" description="HTH arsR-type" evidence="4">
    <location>
        <begin position="1"/>
        <end position="95"/>
    </location>
</feature>
<organism evidence="5 6">
    <name type="scientific">Fervidobacterium gondwanense DSM 13020</name>
    <dbReference type="NCBI Taxonomy" id="1121883"/>
    <lineage>
        <taxon>Bacteria</taxon>
        <taxon>Thermotogati</taxon>
        <taxon>Thermotogota</taxon>
        <taxon>Thermotogae</taxon>
        <taxon>Thermotogales</taxon>
        <taxon>Fervidobacteriaceae</taxon>
        <taxon>Fervidobacterium</taxon>
    </lineage>
</organism>
<dbReference type="OrthoDB" id="37767at2"/>
<dbReference type="STRING" id="1121883.SAMN02745226_01763"/>
<dbReference type="AlphaFoldDB" id="A0A1M7TA25"/>
<dbReference type="Gene3D" id="1.10.10.10">
    <property type="entry name" value="Winged helix-like DNA-binding domain superfamily/Winged helix DNA-binding domain"/>
    <property type="match status" value="1"/>
</dbReference>
<evidence type="ECO:0000313" key="5">
    <source>
        <dbReference type="EMBL" id="SHN67572.1"/>
    </source>
</evidence>
<protein>
    <submittedName>
        <fullName evidence="5">Transcriptional regulator, ArsR family</fullName>
    </submittedName>
</protein>
<dbReference type="InterPro" id="IPR011991">
    <property type="entry name" value="ArsR-like_HTH"/>
</dbReference>
<dbReference type="EMBL" id="FRDJ01000012">
    <property type="protein sequence ID" value="SHN67572.1"/>
    <property type="molecule type" value="Genomic_DNA"/>
</dbReference>
<sequence>MVENLEKYAETLKVIAHPIRLQILMMLKDNEKLCVCEMLPRIGISQPNLSQHLSMMRLSGLVETEKKGNMVFYKLSDNRFLKEFLDLIDKYINAEVK</sequence>
<dbReference type="Pfam" id="PF01022">
    <property type="entry name" value="HTH_5"/>
    <property type="match status" value="1"/>
</dbReference>
<keyword evidence="1" id="KW-0805">Transcription regulation</keyword>
<reference evidence="6" key="1">
    <citation type="submission" date="2016-12" db="EMBL/GenBank/DDBJ databases">
        <authorList>
            <person name="Varghese N."/>
            <person name="Submissions S."/>
        </authorList>
    </citation>
    <scope>NUCLEOTIDE SEQUENCE [LARGE SCALE GENOMIC DNA]</scope>
    <source>
        <strain evidence="6">DSM 13020</strain>
    </source>
</reference>
<accession>A0A1M7TA25</accession>
<dbReference type="CDD" id="cd00090">
    <property type="entry name" value="HTH_ARSR"/>
    <property type="match status" value="1"/>
</dbReference>
<dbReference type="PANTHER" id="PTHR43132">
    <property type="entry name" value="ARSENICAL RESISTANCE OPERON REPRESSOR ARSR-RELATED"/>
    <property type="match status" value="1"/>
</dbReference>
<proteinExistence type="predicted"/>
<dbReference type="RefSeq" id="WP_072760616.1">
    <property type="nucleotide sequence ID" value="NZ_FRDJ01000012.1"/>
</dbReference>
<dbReference type="SUPFAM" id="SSF46785">
    <property type="entry name" value="Winged helix' DNA-binding domain"/>
    <property type="match status" value="1"/>
</dbReference>
<keyword evidence="6" id="KW-1185">Reference proteome</keyword>
<evidence type="ECO:0000313" key="6">
    <source>
        <dbReference type="Proteomes" id="UP000184207"/>
    </source>
</evidence>
<dbReference type="InterPro" id="IPR001845">
    <property type="entry name" value="HTH_ArsR_DNA-bd_dom"/>
</dbReference>
<evidence type="ECO:0000256" key="2">
    <source>
        <dbReference type="ARBA" id="ARBA00023125"/>
    </source>
</evidence>
<evidence type="ECO:0000256" key="3">
    <source>
        <dbReference type="ARBA" id="ARBA00023163"/>
    </source>
</evidence>
<dbReference type="InterPro" id="IPR036388">
    <property type="entry name" value="WH-like_DNA-bd_sf"/>
</dbReference>
<evidence type="ECO:0000259" key="4">
    <source>
        <dbReference type="PROSITE" id="PS50987"/>
    </source>
</evidence>
<evidence type="ECO:0000256" key="1">
    <source>
        <dbReference type="ARBA" id="ARBA00023015"/>
    </source>
</evidence>
<keyword evidence="2" id="KW-0238">DNA-binding</keyword>
<dbReference type="GO" id="GO:0003677">
    <property type="term" value="F:DNA binding"/>
    <property type="evidence" value="ECO:0007669"/>
    <property type="project" value="UniProtKB-KW"/>
</dbReference>
<keyword evidence="3" id="KW-0804">Transcription</keyword>
<dbReference type="NCBIfam" id="NF033788">
    <property type="entry name" value="HTH_metalloreg"/>
    <property type="match status" value="1"/>
</dbReference>
<gene>
    <name evidence="5" type="ORF">SAMN02745226_01763</name>
</gene>
<dbReference type="PROSITE" id="PS50987">
    <property type="entry name" value="HTH_ARSR_2"/>
    <property type="match status" value="1"/>
</dbReference>
<name>A0A1M7TA25_FERGO</name>
<dbReference type="Proteomes" id="UP000184207">
    <property type="component" value="Unassembled WGS sequence"/>
</dbReference>
<dbReference type="SMART" id="SM00418">
    <property type="entry name" value="HTH_ARSR"/>
    <property type="match status" value="1"/>
</dbReference>
<dbReference type="InterPro" id="IPR051011">
    <property type="entry name" value="Metal_resp_trans_reg"/>
</dbReference>